<evidence type="ECO:0000256" key="4">
    <source>
        <dbReference type="ARBA" id="ARBA00023002"/>
    </source>
</evidence>
<keyword evidence="8" id="KW-1185">Reference proteome</keyword>
<dbReference type="Proteomes" id="UP001500724">
    <property type="component" value="Unassembled WGS sequence"/>
</dbReference>
<dbReference type="InterPro" id="IPR006680">
    <property type="entry name" value="Amidohydro-rel"/>
</dbReference>
<keyword evidence="3" id="KW-0274">FAD</keyword>
<dbReference type="InterPro" id="IPR052161">
    <property type="entry name" value="Mycobact_Acyl-CoA_DH"/>
</dbReference>
<dbReference type="InterPro" id="IPR036250">
    <property type="entry name" value="AcylCo_DH-like_C"/>
</dbReference>
<dbReference type="InterPro" id="IPR009075">
    <property type="entry name" value="AcylCo_DH/oxidase_C"/>
</dbReference>
<evidence type="ECO:0000256" key="1">
    <source>
        <dbReference type="ARBA" id="ARBA00009347"/>
    </source>
</evidence>
<dbReference type="SUPFAM" id="SSF47203">
    <property type="entry name" value="Acyl-CoA dehydrogenase C-terminal domain-like"/>
    <property type="match status" value="1"/>
</dbReference>
<evidence type="ECO:0000256" key="2">
    <source>
        <dbReference type="ARBA" id="ARBA00022630"/>
    </source>
</evidence>
<evidence type="ECO:0000259" key="5">
    <source>
        <dbReference type="Pfam" id="PF00441"/>
    </source>
</evidence>
<feature type="domain" description="Amidohydrolase-related" evidence="6">
    <location>
        <begin position="98"/>
        <end position="319"/>
    </location>
</feature>
<proteinExistence type="inferred from homology"/>
<dbReference type="InterPro" id="IPR032466">
    <property type="entry name" value="Metal_Hydrolase"/>
</dbReference>
<organism evidence="7 8">
    <name type="scientific">Streptomyces thermocarboxydovorans</name>
    <dbReference type="NCBI Taxonomy" id="59298"/>
    <lineage>
        <taxon>Bacteria</taxon>
        <taxon>Bacillati</taxon>
        <taxon>Actinomycetota</taxon>
        <taxon>Actinomycetes</taxon>
        <taxon>Kitasatosporales</taxon>
        <taxon>Streptomycetaceae</taxon>
        <taxon>Streptomyces</taxon>
    </lineage>
</organism>
<comment type="similarity">
    <text evidence="1">Belongs to the acyl-CoA dehydrogenase family.</text>
</comment>
<dbReference type="PANTHER" id="PTHR43292">
    <property type="entry name" value="ACYL-COA DEHYDROGENASE"/>
    <property type="match status" value="1"/>
</dbReference>
<evidence type="ECO:0000256" key="3">
    <source>
        <dbReference type="ARBA" id="ARBA00022827"/>
    </source>
</evidence>
<comment type="caution">
    <text evidence="7">The sequence shown here is derived from an EMBL/GenBank/DDBJ whole genome shotgun (WGS) entry which is preliminary data.</text>
</comment>
<keyword evidence="2" id="KW-0285">Flavoprotein</keyword>
<evidence type="ECO:0000313" key="7">
    <source>
        <dbReference type="EMBL" id="GAA0640280.1"/>
    </source>
</evidence>
<accession>A0ABP3SI03</accession>
<evidence type="ECO:0000259" key="6">
    <source>
        <dbReference type="Pfam" id="PF04909"/>
    </source>
</evidence>
<dbReference type="EMBL" id="BAAAGU010000013">
    <property type="protein sequence ID" value="GAA0640280.1"/>
    <property type="molecule type" value="Genomic_DNA"/>
</dbReference>
<evidence type="ECO:0008006" key="9">
    <source>
        <dbReference type="Google" id="ProtNLM"/>
    </source>
</evidence>
<evidence type="ECO:0000313" key="8">
    <source>
        <dbReference type="Proteomes" id="UP001500724"/>
    </source>
</evidence>
<dbReference type="Gene3D" id="3.20.20.140">
    <property type="entry name" value="Metal-dependent hydrolases"/>
    <property type="match status" value="1"/>
</dbReference>
<name>A0ABP3SI03_9ACTN</name>
<keyword evidence="4" id="KW-0560">Oxidoreductase</keyword>
<dbReference type="Gene3D" id="1.20.140.10">
    <property type="entry name" value="Butyryl-CoA Dehydrogenase, subunit A, domain 3"/>
    <property type="match status" value="1"/>
</dbReference>
<sequence>MTTELPRIISVDDHVIEPAHLFERWLPAKYRDRGPRPLTAGIGELAYVGGKYRITMDPDGPPTDWWIYEDLQFPYKRNIAAVGFDRDEMTLEGITRDQMRPGCWDPAERLKDMDLNHVEASLCFPTFPRFCGQTFAEAHDKEVALACVRAYNDWMVEEWCGDSGGRLIPLCLIPLWDVGLAVAEIERNAARGVRAVTFSEIPTHLGLPSIHSGYWDPFFAACQDTGTVVNMHIGSSSQMPAASPDAPPAVQASLSFNNAMASMTDFLFSGVLVRFPRLTLAYSEGQMGWIPYALERADDVWEEHRAWGGDGDHYVVHGSKIWTSHAEVADWCELLVRTDPEAPRHRGITWLAMPMDTPGVTVRPLTTLAGSAEFAEVFLDEVRVPVSCRVGAENDGWRVTQVTLSFERGTAFAGEVVACRRALTELAARARKNGRWDDPALRRRLGGLEAEFRALWRLVQWNVSAAEGPDAVPGAGGSVFKLAYSHARQELFDTAADVLGPDALDAAQPWTRERLNSLSYTIAAGTSQIQRSIVAERILGLPKGR</sequence>
<reference evidence="8" key="1">
    <citation type="journal article" date="2019" name="Int. J. Syst. Evol. Microbiol.">
        <title>The Global Catalogue of Microorganisms (GCM) 10K type strain sequencing project: providing services to taxonomists for standard genome sequencing and annotation.</title>
        <authorList>
            <consortium name="The Broad Institute Genomics Platform"/>
            <consortium name="The Broad Institute Genome Sequencing Center for Infectious Disease"/>
            <person name="Wu L."/>
            <person name="Ma J."/>
        </authorList>
    </citation>
    <scope>NUCLEOTIDE SEQUENCE [LARGE SCALE GENOMIC DNA]</scope>
    <source>
        <strain evidence="8">JCM 10367</strain>
    </source>
</reference>
<gene>
    <name evidence="7" type="ORF">GCM10009535_16590</name>
</gene>
<dbReference type="SUPFAM" id="SSF56645">
    <property type="entry name" value="Acyl-CoA dehydrogenase NM domain-like"/>
    <property type="match status" value="1"/>
</dbReference>
<dbReference type="Pfam" id="PF00441">
    <property type="entry name" value="Acyl-CoA_dh_1"/>
    <property type="match status" value="1"/>
</dbReference>
<dbReference type="PANTHER" id="PTHR43292:SF3">
    <property type="entry name" value="ACYL-COA DEHYDROGENASE FADE29"/>
    <property type="match status" value="1"/>
</dbReference>
<dbReference type="SUPFAM" id="SSF51556">
    <property type="entry name" value="Metallo-dependent hydrolases"/>
    <property type="match status" value="1"/>
</dbReference>
<protein>
    <recommendedName>
        <fullName evidence="9">Amidohydrolase</fullName>
    </recommendedName>
</protein>
<dbReference type="Pfam" id="PF04909">
    <property type="entry name" value="Amidohydro_2"/>
    <property type="match status" value="1"/>
</dbReference>
<dbReference type="InterPro" id="IPR009100">
    <property type="entry name" value="AcylCoA_DH/oxidase_NM_dom_sf"/>
</dbReference>
<feature type="domain" description="Acyl-CoA dehydrogenase/oxidase C-terminal" evidence="5">
    <location>
        <begin position="394"/>
        <end position="539"/>
    </location>
</feature>